<reference evidence="7 8" key="1">
    <citation type="submission" date="2024-09" db="EMBL/GenBank/DDBJ databases">
        <authorList>
            <person name="Sun Q."/>
            <person name="Mori K."/>
        </authorList>
    </citation>
    <scope>NUCLEOTIDE SEQUENCE [LARGE SCALE GENOMIC DNA]</scope>
    <source>
        <strain evidence="7 8">CCM 4839</strain>
    </source>
</reference>
<dbReference type="InterPro" id="IPR002293">
    <property type="entry name" value="AA/rel_permease1"/>
</dbReference>
<feature type="transmembrane region" description="Helical" evidence="6">
    <location>
        <begin position="185"/>
        <end position="205"/>
    </location>
</feature>
<evidence type="ECO:0000256" key="4">
    <source>
        <dbReference type="ARBA" id="ARBA00022989"/>
    </source>
</evidence>
<dbReference type="Pfam" id="PF13520">
    <property type="entry name" value="AA_permease_2"/>
    <property type="match status" value="1"/>
</dbReference>
<organism evidence="7 8">
    <name type="scientific">Paenibacillus mendelii</name>
    <dbReference type="NCBI Taxonomy" id="206163"/>
    <lineage>
        <taxon>Bacteria</taxon>
        <taxon>Bacillati</taxon>
        <taxon>Bacillota</taxon>
        <taxon>Bacilli</taxon>
        <taxon>Bacillales</taxon>
        <taxon>Paenibacillaceae</taxon>
        <taxon>Paenibacillus</taxon>
    </lineage>
</organism>
<evidence type="ECO:0000256" key="3">
    <source>
        <dbReference type="ARBA" id="ARBA00022692"/>
    </source>
</evidence>
<accession>A0ABV6J6R3</accession>
<feature type="transmembrane region" description="Helical" evidence="6">
    <location>
        <begin position="297"/>
        <end position="321"/>
    </location>
</feature>
<evidence type="ECO:0000313" key="8">
    <source>
        <dbReference type="Proteomes" id="UP001589818"/>
    </source>
</evidence>
<feature type="transmembrane region" description="Helical" evidence="6">
    <location>
        <begin position="347"/>
        <end position="366"/>
    </location>
</feature>
<sequence length="557" mass="60385">MAVIIGFLLFIAICGLSVFIGFIAHKKQRLSLHQSLAAHTSYVRFMQDKQDLNRLGIAQQLTRSMNGFSAFGLSFTNMSVIGGAAFLMAPAVAAGGPSVVGFGWPLIALCSLLVACSLASLASAVPTAGGCYHWSSAYGSRRMSLISGWLHAAGSILLLAATNLIVGAWLNDILAAIFGYEPRLWMLWAIVILMYITQAAVNLYGTSSLGRIFSGSSWLQAAVVIGTIVVLAVSQWPGLYPLEILFQANHPLESTAGSQSTSSFMVGLLLLARMFLGVGCAGHAAEETVDPRINTPWAIYLSVVYTFIFGFVLFAFLLMHYPSAAGSHTSWFVLTEWLLTSWKNWEWIVKPVAAALIAWVGWSSGLSSMTTGSRMWFTMARDESVPLSLWFAKVSERFRTPAYAVLLITGLACLVSAPALISMAWGHEASPAFIQLLALSLSALHLAYAVPIALKCYAKWKGGAPLPAGPWQLGRWGLPLDVAALLWLITSGICALVLVDKLILLYASTVLVLILIAVEIKGREWSKKGPLRAVGTVKFSKRTVDEMIRIERKFPQY</sequence>
<keyword evidence="2" id="KW-0813">Transport</keyword>
<evidence type="ECO:0000256" key="2">
    <source>
        <dbReference type="ARBA" id="ARBA00022448"/>
    </source>
</evidence>
<evidence type="ECO:0000256" key="6">
    <source>
        <dbReference type="SAM" id="Phobius"/>
    </source>
</evidence>
<gene>
    <name evidence="7" type="ORF">ACFFJ8_07240</name>
</gene>
<name>A0ABV6J6R3_9BACL</name>
<feature type="transmembrane region" description="Helical" evidence="6">
    <location>
        <begin position="432"/>
        <end position="457"/>
    </location>
</feature>
<keyword evidence="4 6" id="KW-1133">Transmembrane helix</keyword>
<feature type="transmembrane region" description="Helical" evidence="6">
    <location>
        <begin position="504"/>
        <end position="522"/>
    </location>
</feature>
<dbReference type="RefSeq" id="WP_204818173.1">
    <property type="nucleotide sequence ID" value="NZ_JANHOF010000004.1"/>
</dbReference>
<keyword evidence="3 6" id="KW-0812">Transmembrane</keyword>
<feature type="transmembrane region" description="Helical" evidence="6">
    <location>
        <begin position="70"/>
        <end position="94"/>
    </location>
</feature>
<feature type="transmembrane region" description="Helical" evidence="6">
    <location>
        <begin position="217"/>
        <end position="236"/>
    </location>
</feature>
<feature type="transmembrane region" description="Helical" evidence="6">
    <location>
        <begin position="6"/>
        <end position="24"/>
    </location>
</feature>
<feature type="transmembrane region" description="Helical" evidence="6">
    <location>
        <begin position="478"/>
        <end position="498"/>
    </location>
</feature>
<keyword evidence="8" id="KW-1185">Reference proteome</keyword>
<dbReference type="Proteomes" id="UP001589818">
    <property type="component" value="Unassembled WGS sequence"/>
</dbReference>
<protein>
    <submittedName>
        <fullName evidence="7">Amino acid permease</fullName>
    </submittedName>
</protein>
<dbReference type="PIRSF" id="PIRSF006060">
    <property type="entry name" value="AA_transporter"/>
    <property type="match status" value="1"/>
</dbReference>
<comment type="caution">
    <text evidence="7">The sequence shown here is derived from an EMBL/GenBank/DDBJ whole genome shotgun (WGS) entry which is preliminary data.</text>
</comment>
<dbReference type="Gene3D" id="1.20.1740.10">
    <property type="entry name" value="Amino acid/polyamine transporter I"/>
    <property type="match status" value="1"/>
</dbReference>
<evidence type="ECO:0000256" key="1">
    <source>
        <dbReference type="ARBA" id="ARBA00004141"/>
    </source>
</evidence>
<feature type="transmembrane region" description="Helical" evidence="6">
    <location>
        <begin position="264"/>
        <end position="285"/>
    </location>
</feature>
<comment type="subcellular location">
    <subcellularLocation>
        <location evidence="1">Membrane</location>
        <topology evidence="1">Multi-pass membrane protein</topology>
    </subcellularLocation>
</comment>
<feature type="transmembrane region" description="Helical" evidence="6">
    <location>
        <begin position="106"/>
        <end position="128"/>
    </location>
</feature>
<feature type="transmembrane region" description="Helical" evidence="6">
    <location>
        <begin position="149"/>
        <end position="170"/>
    </location>
</feature>
<dbReference type="EMBL" id="JBHLVF010000010">
    <property type="protein sequence ID" value="MFC0391169.1"/>
    <property type="molecule type" value="Genomic_DNA"/>
</dbReference>
<keyword evidence="5 6" id="KW-0472">Membrane</keyword>
<dbReference type="PANTHER" id="PTHR45649:SF26">
    <property type="entry name" value="OS04G0435100 PROTEIN"/>
    <property type="match status" value="1"/>
</dbReference>
<proteinExistence type="predicted"/>
<evidence type="ECO:0000313" key="7">
    <source>
        <dbReference type="EMBL" id="MFC0391169.1"/>
    </source>
</evidence>
<dbReference type="PANTHER" id="PTHR45649">
    <property type="entry name" value="AMINO-ACID PERMEASE BAT1"/>
    <property type="match status" value="1"/>
</dbReference>
<evidence type="ECO:0000256" key="5">
    <source>
        <dbReference type="ARBA" id="ARBA00023136"/>
    </source>
</evidence>
<feature type="transmembrane region" description="Helical" evidence="6">
    <location>
        <begin position="403"/>
        <end position="426"/>
    </location>
</feature>